<protein>
    <recommendedName>
        <fullName evidence="2">HEAT repeat protein</fullName>
    </recommendedName>
</protein>
<name>A0AB39PJR0_9ACTN</name>
<dbReference type="Gene3D" id="1.25.10.10">
    <property type="entry name" value="Leucine-rich Repeat Variant"/>
    <property type="match status" value="2"/>
</dbReference>
<dbReference type="InterPro" id="IPR011989">
    <property type="entry name" value="ARM-like"/>
</dbReference>
<dbReference type="RefSeq" id="WP_369239731.1">
    <property type="nucleotide sequence ID" value="NZ_CP163435.1"/>
</dbReference>
<gene>
    <name evidence="1" type="ORF">AB5J56_37775</name>
</gene>
<dbReference type="EMBL" id="CP163435">
    <property type="protein sequence ID" value="XDQ30111.1"/>
    <property type="molecule type" value="Genomic_DNA"/>
</dbReference>
<reference evidence="1" key="1">
    <citation type="submission" date="2024-07" db="EMBL/GenBank/DDBJ databases">
        <authorList>
            <person name="Yu S.T."/>
        </authorList>
    </citation>
    <scope>NUCLEOTIDE SEQUENCE</scope>
    <source>
        <strain evidence="1">R21</strain>
    </source>
</reference>
<dbReference type="SUPFAM" id="SSF48371">
    <property type="entry name" value="ARM repeat"/>
    <property type="match status" value="1"/>
</dbReference>
<evidence type="ECO:0000313" key="1">
    <source>
        <dbReference type="EMBL" id="XDQ30111.1"/>
    </source>
</evidence>
<evidence type="ECO:0008006" key="2">
    <source>
        <dbReference type="Google" id="ProtNLM"/>
    </source>
</evidence>
<dbReference type="AlphaFoldDB" id="A0AB39PJR0"/>
<sequence>MAGISLETLDGIDWDRLESALPQHPVTGVPRALRRLALAGAAATDEDCAPLYFCLAAGNGRVTSAATAALPFLVELAADPGLAVRVSLVDLLESLFWAAATAEPHLVDEGWPAAWERHRPAVLALLADPDPEIRRGSLALAGVAPLLERWRAETDPTLRLPVLLALGEAAAAPGADAVEEARTVLADVLRDGEPVMKVAAVHAWARLDPQVPVEQIDLLLDTLSDPAVRPRFEEVWYVPGVDDPFTRDDVASWAAGLFDHTPETATSFLVRLAGRAHRPQDTGLRRAVLDEAWRLLVVRPSAAPALLPVAGGLLSDPADEMRLKAANLLAVLGPRAAAYADRLAELVDDPGEDLMIEGGVGDFARWALTRIGDPRALPGLVERLYEPYREQYSRSYCLSDPRLPDIDDILVPLRAHADVLLPALRNVIREHDAHHGAPGPLTGAFLRVLAAWGPDALPALPEVVALLNKPGDSWLVADVLAAMGPAAASAAPALRGLIFPDQPAHHAKALWAAWRLGDDTDGSALRLIGDAMLHEEGPYYGPVHLLADFGPEAAPYADQVRHILENTEGWGRLQAAHVLWSITGEPEPSVTVLEEFVLPMADGDDSYGTFAEALQALARIGTATPATRAALRRMQAFDQRLSPHRDYRAFLDDERFRSLIAEVLGSA</sequence>
<proteinExistence type="predicted"/>
<dbReference type="InterPro" id="IPR016024">
    <property type="entry name" value="ARM-type_fold"/>
</dbReference>
<organism evidence="1">
    <name type="scientific">Streptomyces sp. R21</name>
    <dbReference type="NCBI Taxonomy" id="3238627"/>
    <lineage>
        <taxon>Bacteria</taxon>
        <taxon>Bacillati</taxon>
        <taxon>Actinomycetota</taxon>
        <taxon>Actinomycetes</taxon>
        <taxon>Kitasatosporales</taxon>
        <taxon>Streptomycetaceae</taxon>
        <taxon>Streptomyces</taxon>
    </lineage>
</organism>
<accession>A0AB39PJR0</accession>